<dbReference type="Proteomes" id="UP000293952">
    <property type="component" value="Unassembled WGS sequence"/>
</dbReference>
<comment type="caution">
    <text evidence="3">The sequence shown here is derived from an EMBL/GenBank/DDBJ whole genome shotgun (WGS) entry which is preliminary data.</text>
</comment>
<evidence type="ECO:0000259" key="2">
    <source>
        <dbReference type="Pfam" id="PF18962"/>
    </source>
</evidence>
<keyword evidence="4" id="KW-1185">Reference proteome</keyword>
<gene>
    <name evidence="3" type="ORF">ERX46_09855</name>
</gene>
<dbReference type="InterPro" id="IPR026444">
    <property type="entry name" value="Secre_tail"/>
</dbReference>
<evidence type="ECO:0000313" key="4">
    <source>
        <dbReference type="Proteomes" id="UP000293952"/>
    </source>
</evidence>
<name>A0A4Q4KMA6_9FLAO</name>
<dbReference type="OrthoDB" id="1652165at2"/>
<dbReference type="NCBIfam" id="TIGR04183">
    <property type="entry name" value="Por_Secre_tail"/>
    <property type="match status" value="1"/>
</dbReference>
<dbReference type="Pfam" id="PF18962">
    <property type="entry name" value="Por_Secre_tail"/>
    <property type="match status" value="1"/>
</dbReference>
<evidence type="ECO:0000313" key="3">
    <source>
        <dbReference type="EMBL" id="RYM34248.1"/>
    </source>
</evidence>
<reference evidence="3 4" key="1">
    <citation type="submission" date="2019-02" db="EMBL/GenBank/DDBJ databases">
        <title>Genome sequence of the sea-ice species Brumimicrobium glaciale.</title>
        <authorList>
            <person name="Bowman J.P."/>
        </authorList>
    </citation>
    <scope>NUCLEOTIDE SEQUENCE [LARGE SCALE GENOMIC DNA]</scope>
    <source>
        <strain evidence="3 4">IC156</strain>
    </source>
</reference>
<feature type="domain" description="Secretion system C-terminal sorting" evidence="2">
    <location>
        <begin position="229"/>
        <end position="292"/>
    </location>
</feature>
<proteinExistence type="predicted"/>
<sequence length="302" mass="34822">MFVSSIKHLKNRPPQRLERYHTIRKMIKIKNILSSIFVASILFGCGEFEPNVDFAEPIKGRTINLSNKVGESFQIVRGNDTIKYSLYFDKSTDYNYLVKSDTDTVFIGTVTKRNELFLLNRPLKNEKFAIHALLFTDSTVTGLETEWLQSSIIKSRLDSGQYVKLIADTVGVNTIQAKKKDGKEIFRFVIEQLEPEKLISYELDYSEKDTLIPKSENQIMTEIVLIKKVYPNPFTDNITIELSEKAPYIFKVFDINGKHIKTSKLNTDNMKMELPNLKSGYYILKILSLNSELLDEIKLVKK</sequence>
<dbReference type="AlphaFoldDB" id="A0A4Q4KMA6"/>
<organism evidence="3 4">
    <name type="scientific">Brumimicrobium glaciale</name>
    <dbReference type="NCBI Taxonomy" id="200475"/>
    <lineage>
        <taxon>Bacteria</taxon>
        <taxon>Pseudomonadati</taxon>
        <taxon>Bacteroidota</taxon>
        <taxon>Flavobacteriia</taxon>
        <taxon>Flavobacteriales</taxon>
        <taxon>Crocinitomicaceae</taxon>
        <taxon>Brumimicrobium</taxon>
    </lineage>
</organism>
<accession>A0A4Q4KMA6</accession>
<keyword evidence="1" id="KW-0732">Signal</keyword>
<dbReference type="EMBL" id="SETE01000003">
    <property type="protein sequence ID" value="RYM34248.1"/>
    <property type="molecule type" value="Genomic_DNA"/>
</dbReference>
<protein>
    <submittedName>
        <fullName evidence="3">T9SS type A sorting domain-containing protein</fullName>
    </submittedName>
</protein>
<evidence type="ECO:0000256" key="1">
    <source>
        <dbReference type="ARBA" id="ARBA00022729"/>
    </source>
</evidence>